<keyword evidence="3" id="KW-1185">Reference proteome</keyword>
<dbReference type="InterPro" id="IPR000600">
    <property type="entry name" value="ROK"/>
</dbReference>
<dbReference type="EMBL" id="MZGX01000020">
    <property type="protein sequence ID" value="OPX43219.1"/>
    <property type="molecule type" value="Genomic_DNA"/>
</dbReference>
<comment type="caution">
    <text evidence="2">The sequence shown here is derived from an EMBL/GenBank/DDBJ whole genome shotgun (WGS) entry which is preliminary data.</text>
</comment>
<dbReference type="AlphaFoldDB" id="A0A1V4SH51"/>
<comment type="similarity">
    <text evidence="1">Belongs to the ROK (NagC/XylR) family.</text>
</comment>
<accession>A0A1V4SH51</accession>
<dbReference type="EC" id="2.7.1.2" evidence="2"/>
<evidence type="ECO:0000313" key="2">
    <source>
        <dbReference type="EMBL" id="OPX43219.1"/>
    </source>
</evidence>
<dbReference type="STRING" id="48256.CLHUN_29690"/>
<dbReference type="PROSITE" id="PS01125">
    <property type="entry name" value="ROK"/>
    <property type="match status" value="1"/>
</dbReference>
<proteinExistence type="inferred from homology"/>
<dbReference type="PANTHER" id="PTHR18964:SF149">
    <property type="entry name" value="BIFUNCTIONAL UDP-N-ACETYLGLUCOSAMINE 2-EPIMERASE_N-ACETYLMANNOSAMINE KINASE"/>
    <property type="match status" value="1"/>
</dbReference>
<dbReference type="SUPFAM" id="SSF53067">
    <property type="entry name" value="Actin-like ATPase domain"/>
    <property type="match status" value="1"/>
</dbReference>
<dbReference type="InterPro" id="IPR049874">
    <property type="entry name" value="ROK_cs"/>
</dbReference>
<dbReference type="Pfam" id="PF00480">
    <property type="entry name" value="ROK"/>
    <property type="match status" value="1"/>
</dbReference>
<dbReference type="GO" id="GO:0004340">
    <property type="term" value="F:glucokinase activity"/>
    <property type="evidence" value="ECO:0007669"/>
    <property type="project" value="UniProtKB-EC"/>
</dbReference>
<keyword evidence="2" id="KW-0418">Kinase</keyword>
<organism evidence="2 3">
    <name type="scientific">Ruminiclostridium hungatei</name>
    <name type="common">Clostridium hungatei</name>
    <dbReference type="NCBI Taxonomy" id="48256"/>
    <lineage>
        <taxon>Bacteria</taxon>
        <taxon>Bacillati</taxon>
        <taxon>Bacillota</taxon>
        <taxon>Clostridia</taxon>
        <taxon>Eubacteriales</taxon>
        <taxon>Oscillospiraceae</taxon>
        <taxon>Ruminiclostridium</taxon>
    </lineage>
</organism>
<keyword evidence="2" id="KW-0808">Transferase</keyword>
<evidence type="ECO:0000313" key="3">
    <source>
        <dbReference type="Proteomes" id="UP000191554"/>
    </source>
</evidence>
<name>A0A1V4SH51_RUMHU</name>
<dbReference type="PANTHER" id="PTHR18964">
    <property type="entry name" value="ROK (REPRESSOR, ORF, KINASE) FAMILY"/>
    <property type="match status" value="1"/>
</dbReference>
<dbReference type="RefSeq" id="WP_080065417.1">
    <property type="nucleotide sequence ID" value="NZ_MZGX01000020.1"/>
</dbReference>
<protein>
    <submittedName>
        <fullName evidence="2">Glucokinase</fullName>
        <ecNumber evidence="2">2.7.1.2</ecNumber>
    </submittedName>
</protein>
<evidence type="ECO:0000256" key="1">
    <source>
        <dbReference type="ARBA" id="ARBA00006479"/>
    </source>
</evidence>
<dbReference type="Gene3D" id="3.30.420.40">
    <property type="match status" value="2"/>
</dbReference>
<dbReference type="OrthoDB" id="9810372at2"/>
<reference evidence="2 3" key="1">
    <citation type="submission" date="2017-03" db="EMBL/GenBank/DDBJ databases">
        <title>Genome sequence of Clostridium hungatei DSM 14427.</title>
        <authorList>
            <person name="Poehlein A."/>
            <person name="Daniel R."/>
        </authorList>
    </citation>
    <scope>NUCLEOTIDE SEQUENCE [LARGE SCALE GENOMIC DNA]</scope>
    <source>
        <strain evidence="2 3">DSM 14427</strain>
    </source>
</reference>
<sequence>MKYSIGIELGVKNIVAGVLDKNGKLIRRDTIPTNKDRAFEEIIKDMCGLISKVLSDEDLEVKNIKYIGVGCPGITDNLNGIVLKNYTMNFNNVKVRAEVQKYFNVPVYVENDGNCVAIAEYLLGAAYGTGNSLTIKVGVGIGGGIILDGCIYNGLNFGGTEFGHMVIDFDGRPCTCGRKGCWEQYASASALIGRTKQLIEEYPDSILANIASNCCNNQITELTIFEAAKAGDDKAKKACQEYVLYFAEGLANIVNILMPEVVIIAGPISKLGNSLVYPLVDLLREKIYCKELHIPEFKMAEMGNAGIIVGAAMLGAFKDEKLTDLI</sequence>
<gene>
    <name evidence="2" type="primary">glcK_1</name>
    <name evidence="2" type="ORF">CLHUN_29690</name>
</gene>
<dbReference type="Proteomes" id="UP000191554">
    <property type="component" value="Unassembled WGS sequence"/>
</dbReference>
<dbReference type="InterPro" id="IPR043129">
    <property type="entry name" value="ATPase_NBD"/>
</dbReference>